<dbReference type="GO" id="GO:0003676">
    <property type="term" value="F:nucleic acid binding"/>
    <property type="evidence" value="ECO:0007669"/>
    <property type="project" value="InterPro"/>
</dbReference>
<dbReference type="EMBL" id="JXTC01000288">
    <property type="protein sequence ID" value="PON69478.1"/>
    <property type="molecule type" value="Genomic_DNA"/>
</dbReference>
<feature type="domain" description="RNase H type-1" evidence="1">
    <location>
        <begin position="30"/>
        <end position="152"/>
    </location>
</feature>
<dbReference type="SUPFAM" id="SSF53098">
    <property type="entry name" value="Ribonuclease H-like"/>
    <property type="match status" value="1"/>
</dbReference>
<dbReference type="CDD" id="cd06222">
    <property type="entry name" value="RNase_H_like"/>
    <property type="match status" value="1"/>
</dbReference>
<dbReference type="InterPro" id="IPR036397">
    <property type="entry name" value="RNaseH_sf"/>
</dbReference>
<dbReference type="OrthoDB" id="1193612at2759"/>
<dbReference type="GO" id="GO:0004523">
    <property type="term" value="F:RNA-DNA hybrid ribonuclease activity"/>
    <property type="evidence" value="ECO:0007669"/>
    <property type="project" value="InterPro"/>
</dbReference>
<sequence length="175" mass="18783">MTHLIAPTPSLFGQQMQKWQASALDCIKLNVDAAIDRARNSFGIGAVARNSNCEVIAGMSKEILGTFSPKLAEIKALGIGLSWIHELGIFPEAVETDALAVTQSLSHPLDFDCDFGNLLLDVSHLLSYFPGTVFKHISCSANGVAHALAKHANECTWLGKISPPIMIVVVLDNSN</sequence>
<dbReference type="InterPro" id="IPR002156">
    <property type="entry name" value="RNaseH_domain"/>
</dbReference>
<evidence type="ECO:0000259" key="1">
    <source>
        <dbReference type="Pfam" id="PF13456"/>
    </source>
</evidence>
<evidence type="ECO:0000313" key="3">
    <source>
        <dbReference type="Proteomes" id="UP000237000"/>
    </source>
</evidence>
<keyword evidence="3" id="KW-1185">Reference proteome</keyword>
<protein>
    <submittedName>
        <fullName evidence="2">Ribonuclease H-like domain containing protein</fullName>
    </submittedName>
</protein>
<reference evidence="3" key="1">
    <citation type="submission" date="2016-06" db="EMBL/GenBank/DDBJ databases">
        <title>Parallel loss of symbiosis genes in relatives of nitrogen-fixing non-legume Parasponia.</title>
        <authorList>
            <person name="Van Velzen R."/>
            <person name="Holmer R."/>
            <person name="Bu F."/>
            <person name="Rutten L."/>
            <person name="Van Zeijl A."/>
            <person name="Liu W."/>
            <person name="Santuari L."/>
            <person name="Cao Q."/>
            <person name="Sharma T."/>
            <person name="Shen D."/>
            <person name="Roswanjaya Y."/>
            <person name="Wardhani T."/>
            <person name="Kalhor M.S."/>
            <person name="Jansen J."/>
            <person name="Van den Hoogen J."/>
            <person name="Gungor B."/>
            <person name="Hartog M."/>
            <person name="Hontelez J."/>
            <person name="Verver J."/>
            <person name="Yang W.-C."/>
            <person name="Schijlen E."/>
            <person name="Repin R."/>
            <person name="Schilthuizen M."/>
            <person name="Schranz E."/>
            <person name="Heidstra R."/>
            <person name="Miyata K."/>
            <person name="Fedorova E."/>
            <person name="Kohlen W."/>
            <person name="Bisseling T."/>
            <person name="Smit S."/>
            <person name="Geurts R."/>
        </authorList>
    </citation>
    <scope>NUCLEOTIDE SEQUENCE [LARGE SCALE GENOMIC DNA]</scope>
    <source>
        <strain evidence="3">cv. RG33-2</strain>
    </source>
</reference>
<dbReference type="InParanoid" id="A0A2P5D898"/>
<dbReference type="InterPro" id="IPR012337">
    <property type="entry name" value="RNaseH-like_sf"/>
</dbReference>
<dbReference type="Pfam" id="PF13456">
    <property type="entry name" value="RVT_3"/>
    <property type="match status" value="1"/>
</dbReference>
<dbReference type="Proteomes" id="UP000237000">
    <property type="component" value="Unassembled WGS sequence"/>
</dbReference>
<gene>
    <name evidence="2" type="ORF">TorRG33x02_259040</name>
</gene>
<proteinExistence type="predicted"/>
<accession>A0A2P5D898</accession>
<dbReference type="PANTHER" id="PTHR47074:SF11">
    <property type="entry name" value="REVERSE TRANSCRIPTASE-LIKE PROTEIN"/>
    <property type="match status" value="1"/>
</dbReference>
<comment type="caution">
    <text evidence="2">The sequence shown here is derived from an EMBL/GenBank/DDBJ whole genome shotgun (WGS) entry which is preliminary data.</text>
</comment>
<dbReference type="InterPro" id="IPR052929">
    <property type="entry name" value="RNase_H-like_EbsB-rel"/>
</dbReference>
<dbReference type="AlphaFoldDB" id="A0A2P5D898"/>
<evidence type="ECO:0000313" key="2">
    <source>
        <dbReference type="EMBL" id="PON69478.1"/>
    </source>
</evidence>
<name>A0A2P5D898_TREOI</name>
<dbReference type="PANTHER" id="PTHR47074">
    <property type="entry name" value="BNAC02G40300D PROTEIN"/>
    <property type="match status" value="1"/>
</dbReference>
<dbReference type="InterPro" id="IPR044730">
    <property type="entry name" value="RNase_H-like_dom_plant"/>
</dbReference>
<organism evidence="2 3">
    <name type="scientific">Trema orientale</name>
    <name type="common">Charcoal tree</name>
    <name type="synonym">Celtis orientalis</name>
    <dbReference type="NCBI Taxonomy" id="63057"/>
    <lineage>
        <taxon>Eukaryota</taxon>
        <taxon>Viridiplantae</taxon>
        <taxon>Streptophyta</taxon>
        <taxon>Embryophyta</taxon>
        <taxon>Tracheophyta</taxon>
        <taxon>Spermatophyta</taxon>
        <taxon>Magnoliopsida</taxon>
        <taxon>eudicotyledons</taxon>
        <taxon>Gunneridae</taxon>
        <taxon>Pentapetalae</taxon>
        <taxon>rosids</taxon>
        <taxon>fabids</taxon>
        <taxon>Rosales</taxon>
        <taxon>Cannabaceae</taxon>
        <taxon>Trema</taxon>
    </lineage>
</organism>
<dbReference type="Gene3D" id="3.30.420.10">
    <property type="entry name" value="Ribonuclease H-like superfamily/Ribonuclease H"/>
    <property type="match status" value="1"/>
</dbReference>